<evidence type="ECO:0000256" key="1">
    <source>
        <dbReference type="SAM" id="Phobius"/>
    </source>
</evidence>
<dbReference type="KEGG" id="vg:10328649"/>
<keyword evidence="3" id="KW-1185">Reference proteome</keyword>
<evidence type="ECO:0000313" key="2">
    <source>
        <dbReference type="EMBL" id="ADO98146.1"/>
    </source>
</evidence>
<proteinExistence type="predicted"/>
<dbReference type="RefSeq" id="YP_004324133.1">
    <property type="nucleotide sequence ID" value="NC_015287.1"/>
</dbReference>
<keyword evidence="1" id="KW-1133">Transmembrane helix</keyword>
<reference evidence="2 3" key="1">
    <citation type="journal article" date="2010" name="Environ. Microbiol.">
        <title>Genomic analysis of oceanic cyanobacterial myoviruses compared with T4-like myoviruses from diverse hosts and environments.</title>
        <authorList>
            <person name="Sullivan M.B."/>
            <person name="Huang K.H."/>
            <person name="Ignacio-Espinoza J.C."/>
            <person name="Berlin A.M."/>
            <person name="Kelly L."/>
            <person name="Weigele P.R."/>
            <person name="DeFrancesco A.S."/>
            <person name="Kern S.E."/>
            <person name="Thompson L.R."/>
            <person name="Young S."/>
            <person name="Yandava C."/>
            <person name="Fu R."/>
            <person name="Krastins B."/>
            <person name="Chase M."/>
            <person name="Sarracino D."/>
            <person name="Osburne M.S."/>
            <person name="Henn M.R."/>
            <person name="Chisholm S.W."/>
        </authorList>
    </citation>
    <scope>NUCLEOTIDE SEQUENCE [LARGE SCALE GENOMIC DNA]</scope>
    <source>
        <strain evidence="2">8109-3</strain>
    </source>
</reference>
<evidence type="ECO:0000313" key="3">
    <source>
        <dbReference type="Proteomes" id="UP000006527"/>
    </source>
</evidence>
<feature type="transmembrane region" description="Helical" evidence="1">
    <location>
        <begin position="12"/>
        <end position="30"/>
    </location>
</feature>
<organism evidence="2 3">
    <name type="scientific">Synechococcus phage S-SSM7</name>
    <dbReference type="NCBI Taxonomy" id="445686"/>
    <lineage>
        <taxon>Viruses</taxon>
        <taxon>Duplodnaviria</taxon>
        <taxon>Heunggongvirae</taxon>
        <taxon>Uroviricota</taxon>
        <taxon>Caudoviricetes</taxon>
        <taxon>Pantevenvirales</taxon>
        <taxon>Kyanoviridae</taxon>
        <taxon>Lipsvirus</taxon>
        <taxon>Lipsvirus ssm7</taxon>
    </lineage>
</organism>
<name>E3SKZ8_9CAUD</name>
<dbReference type="EMBL" id="GU071098">
    <property type="protein sequence ID" value="ADO98146.1"/>
    <property type="molecule type" value="Genomic_DNA"/>
</dbReference>
<dbReference type="Proteomes" id="UP000006527">
    <property type="component" value="Segment"/>
</dbReference>
<sequence>MSCLLITLVRPLTNNFIVLFVFISITYMKVTSRRTPEIFFYK</sequence>
<keyword evidence="1" id="KW-0472">Membrane</keyword>
<dbReference type="GeneID" id="10328649"/>
<accession>E3SKZ8</accession>
<protein>
    <submittedName>
        <fullName evidence="2">Uncharacterized protein</fullName>
    </submittedName>
</protein>
<gene>
    <name evidence="2" type="ORF">SSSM7_080</name>
</gene>
<keyword evidence="1" id="KW-0812">Transmembrane</keyword>